<feature type="transmembrane region" description="Helical" evidence="16">
    <location>
        <begin position="83"/>
        <end position="102"/>
    </location>
</feature>
<dbReference type="GO" id="GO:0008360">
    <property type="term" value="P:regulation of cell shape"/>
    <property type="evidence" value="ECO:0007669"/>
    <property type="project" value="UniProtKB-KW"/>
</dbReference>
<evidence type="ECO:0000256" key="3">
    <source>
        <dbReference type="ARBA" id="ARBA00022679"/>
    </source>
</evidence>
<protein>
    <recommendedName>
        <fullName evidence="12">Probable peptidoglycan glycosyltransferase FtsW</fullName>
        <ecNumber evidence="14">2.4.99.28</ecNumber>
    </recommendedName>
    <alternativeName>
        <fullName evidence="13">Cell division protein FtsW</fullName>
    </alternativeName>
    <alternativeName>
        <fullName evidence="10">Cell wall polymerase</fullName>
    </alternativeName>
    <alternativeName>
        <fullName evidence="9">Peptidoglycan polymerase</fullName>
    </alternativeName>
</protein>
<evidence type="ECO:0000256" key="16">
    <source>
        <dbReference type="SAM" id="Phobius"/>
    </source>
</evidence>
<comment type="similarity">
    <text evidence="11">Belongs to the SEDS family. FtsW subfamily.</text>
</comment>
<name>A0A6N4R4N5_BLAVI</name>
<evidence type="ECO:0000256" key="4">
    <source>
        <dbReference type="ARBA" id="ARBA00022692"/>
    </source>
</evidence>
<dbReference type="GO" id="GO:0005886">
    <property type="term" value="C:plasma membrane"/>
    <property type="evidence" value="ECO:0007669"/>
    <property type="project" value="TreeGrafter"/>
</dbReference>
<dbReference type="AlphaFoldDB" id="A0A6N4R4N5"/>
<keyword evidence="2" id="KW-0328">Glycosyltransferase</keyword>
<sequence>MSIYRQSRHPLVRWWWEMDRVAVAVIVVIMLCGAVAVTTASVAVAKSYNVGPYHFAVRHYLFLLLALGVMLGMTTLKPEGVKRAGFLLFIGAFVGILLTFVIGTEVKGARRWIDIAGQSIQPTEFMKPALILVTAALLASHDKRKQLQGYFASIVMMGAVGLPVLMQPNFGMALAMGLVWFLQVFMAGLPLLWLAPVVAGGLCVVVGAYTMLPHVRDRLERFINPEHSDTYQVDQANEAIMMGHLWGRGAGEGVVKHQLPDAHTDFIFAVVAEEFGIVVGLLLMGLFLTLVLRGFSRVLAQEDRFVLLGVGGLLTLISIHVCVNIGVALHLVPTTGMTLPFISYGGSSTFAMALVLGFLLALLRKQGKRI</sequence>
<evidence type="ECO:0000256" key="5">
    <source>
        <dbReference type="ARBA" id="ARBA00022960"/>
    </source>
</evidence>
<keyword evidence="7 16" id="KW-1133">Transmembrane helix</keyword>
<keyword evidence="17" id="KW-0132">Cell division</keyword>
<dbReference type="GO" id="GO:0009252">
    <property type="term" value="P:peptidoglycan biosynthetic process"/>
    <property type="evidence" value="ECO:0007669"/>
    <property type="project" value="UniProtKB-KW"/>
</dbReference>
<dbReference type="InterPro" id="IPR001182">
    <property type="entry name" value="FtsW/RodA"/>
</dbReference>
<evidence type="ECO:0000256" key="10">
    <source>
        <dbReference type="ARBA" id="ARBA00033270"/>
    </source>
</evidence>
<comment type="catalytic activity">
    <reaction evidence="15">
        <text>[GlcNAc-(1-&gt;4)-Mur2Ac(oyl-L-Ala-gamma-D-Glu-L-Lys-D-Ala-D-Ala)](n)-di-trans,octa-cis-undecaprenyl diphosphate + beta-D-GlcNAc-(1-&gt;4)-Mur2Ac(oyl-L-Ala-gamma-D-Glu-L-Lys-D-Ala-D-Ala)-di-trans,octa-cis-undecaprenyl diphosphate = [GlcNAc-(1-&gt;4)-Mur2Ac(oyl-L-Ala-gamma-D-Glu-L-Lys-D-Ala-D-Ala)](n+1)-di-trans,octa-cis-undecaprenyl diphosphate + di-trans,octa-cis-undecaprenyl diphosphate + H(+)</text>
        <dbReference type="Rhea" id="RHEA:23708"/>
        <dbReference type="Rhea" id="RHEA-COMP:9602"/>
        <dbReference type="Rhea" id="RHEA-COMP:9603"/>
        <dbReference type="ChEBI" id="CHEBI:15378"/>
        <dbReference type="ChEBI" id="CHEBI:58405"/>
        <dbReference type="ChEBI" id="CHEBI:60033"/>
        <dbReference type="ChEBI" id="CHEBI:78435"/>
        <dbReference type="EC" id="2.4.99.28"/>
    </reaction>
</comment>
<dbReference type="GO" id="GO:0051301">
    <property type="term" value="P:cell division"/>
    <property type="evidence" value="ECO:0007669"/>
    <property type="project" value="UniProtKB-KW"/>
</dbReference>
<feature type="transmembrane region" description="Helical" evidence="16">
    <location>
        <begin position="341"/>
        <end position="363"/>
    </location>
</feature>
<feature type="transmembrane region" description="Helical" evidence="16">
    <location>
        <begin position="57"/>
        <end position="76"/>
    </location>
</feature>
<evidence type="ECO:0000256" key="2">
    <source>
        <dbReference type="ARBA" id="ARBA00022676"/>
    </source>
</evidence>
<evidence type="ECO:0000313" key="17">
    <source>
        <dbReference type="EMBL" id="TKW60653.1"/>
    </source>
</evidence>
<evidence type="ECO:0000256" key="14">
    <source>
        <dbReference type="ARBA" id="ARBA00044770"/>
    </source>
</evidence>
<reference evidence="17 18" key="1">
    <citation type="journal article" date="2017" name="Nat. Commun.">
        <title>In situ click chemistry generation of cyclooxygenase-2 inhibitors.</title>
        <authorList>
            <person name="Bhardwaj A."/>
            <person name="Kaur J."/>
            <person name="Wuest M."/>
            <person name="Wuest F."/>
        </authorList>
    </citation>
    <scope>NUCLEOTIDE SEQUENCE [LARGE SCALE GENOMIC DNA]</scope>
    <source>
        <strain evidence="17">S2_018_000_R2_106</strain>
    </source>
</reference>
<evidence type="ECO:0000256" key="7">
    <source>
        <dbReference type="ARBA" id="ARBA00022989"/>
    </source>
</evidence>
<evidence type="ECO:0000256" key="11">
    <source>
        <dbReference type="ARBA" id="ARBA00038053"/>
    </source>
</evidence>
<comment type="caution">
    <text evidence="17">The sequence shown here is derived from an EMBL/GenBank/DDBJ whole genome shotgun (WGS) entry which is preliminary data.</text>
</comment>
<evidence type="ECO:0000256" key="13">
    <source>
        <dbReference type="ARBA" id="ARBA00041418"/>
    </source>
</evidence>
<keyword evidence="3" id="KW-0808">Transferase</keyword>
<keyword evidence="8 16" id="KW-0472">Membrane</keyword>
<dbReference type="GO" id="GO:0015648">
    <property type="term" value="F:lipid-linked peptidoglycan transporter activity"/>
    <property type="evidence" value="ECO:0007669"/>
    <property type="project" value="TreeGrafter"/>
</dbReference>
<accession>A0A6N4R4N5</accession>
<evidence type="ECO:0000256" key="12">
    <source>
        <dbReference type="ARBA" id="ARBA00041185"/>
    </source>
</evidence>
<evidence type="ECO:0000313" key="18">
    <source>
        <dbReference type="Proteomes" id="UP000320948"/>
    </source>
</evidence>
<feature type="transmembrane region" description="Helical" evidence="16">
    <location>
        <begin position="305"/>
        <end position="329"/>
    </location>
</feature>
<dbReference type="PANTHER" id="PTHR30474:SF2">
    <property type="entry name" value="PEPTIDOGLYCAN GLYCOSYLTRANSFERASE FTSW-RELATED"/>
    <property type="match status" value="1"/>
</dbReference>
<keyword evidence="5" id="KW-0133">Cell shape</keyword>
<evidence type="ECO:0000256" key="6">
    <source>
        <dbReference type="ARBA" id="ARBA00022984"/>
    </source>
</evidence>
<dbReference type="GO" id="GO:0008955">
    <property type="term" value="F:peptidoglycan glycosyltransferase activity"/>
    <property type="evidence" value="ECO:0007669"/>
    <property type="project" value="UniProtKB-EC"/>
</dbReference>
<feature type="transmembrane region" description="Helical" evidence="16">
    <location>
        <begin position="266"/>
        <end position="293"/>
    </location>
</feature>
<evidence type="ECO:0000256" key="8">
    <source>
        <dbReference type="ARBA" id="ARBA00023136"/>
    </source>
</evidence>
<feature type="transmembrane region" description="Helical" evidence="16">
    <location>
        <begin position="21"/>
        <end position="45"/>
    </location>
</feature>
<keyword evidence="6" id="KW-0573">Peptidoglycan synthesis</keyword>
<evidence type="ECO:0000256" key="15">
    <source>
        <dbReference type="ARBA" id="ARBA00049902"/>
    </source>
</evidence>
<keyword evidence="4 16" id="KW-0812">Transmembrane</keyword>
<organism evidence="17 18">
    <name type="scientific">Blastochloris viridis</name>
    <name type="common">Rhodopseudomonas viridis</name>
    <dbReference type="NCBI Taxonomy" id="1079"/>
    <lineage>
        <taxon>Bacteria</taxon>
        <taxon>Pseudomonadati</taxon>
        <taxon>Pseudomonadota</taxon>
        <taxon>Alphaproteobacteria</taxon>
        <taxon>Hyphomicrobiales</taxon>
        <taxon>Blastochloridaceae</taxon>
        <taxon>Blastochloris</taxon>
    </lineage>
</organism>
<feature type="transmembrane region" description="Helical" evidence="16">
    <location>
        <begin position="178"/>
        <end position="209"/>
    </location>
</feature>
<dbReference type="Proteomes" id="UP000320948">
    <property type="component" value="Unassembled WGS sequence"/>
</dbReference>
<dbReference type="EC" id="2.4.99.28" evidence="14"/>
<keyword evidence="17" id="KW-0131">Cell cycle</keyword>
<proteinExistence type="inferred from homology"/>
<dbReference type="Pfam" id="PF01098">
    <property type="entry name" value="FTSW_RODA_SPOVE"/>
    <property type="match status" value="1"/>
</dbReference>
<dbReference type="PANTHER" id="PTHR30474">
    <property type="entry name" value="CELL CYCLE PROTEIN"/>
    <property type="match status" value="1"/>
</dbReference>
<gene>
    <name evidence="17" type="ORF">DI628_07070</name>
</gene>
<evidence type="ECO:0000256" key="1">
    <source>
        <dbReference type="ARBA" id="ARBA00004141"/>
    </source>
</evidence>
<evidence type="ECO:0000256" key="9">
    <source>
        <dbReference type="ARBA" id="ARBA00032370"/>
    </source>
</evidence>
<dbReference type="EMBL" id="VAFM01000002">
    <property type="protein sequence ID" value="TKW60653.1"/>
    <property type="molecule type" value="Genomic_DNA"/>
</dbReference>
<comment type="subcellular location">
    <subcellularLocation>
        <location evidence="1">Membrane</location>
        <topology evidence="1">Multi-pass membrane protein</topology>
    </subcellularLocation>
</comment>
<dbReference type="GO" id="GO:0032153">
    <property type="term" value="C:cell division site"/>
    <property type="evidence" value="ECO:0007669"/>
    <property type="project" value="TreeGrafter"/>
</dbReference>